<organism evidence="5 6">
    <name type="scientific">Gryllus longicercus</name>
    <dbReference type="NCBI Taxonomy" id="2509291"/>
    <lineage>
        <taxon>Eukaryota</taxon>
        <taxon>Metazoa</taxon>
        <taxon>Ecdysozoa</taxon>
        <taxon>Arthropoda</taxon>
        <taxon>Hexapoda</taxon>
        <taxon>Insecta</taxon>
        <taxon>Pterygota</taxon>
        <taxon>Neoptera</taxon>
        <taxon>Polyneoptera</taxon>
        <taxon>Orthoptera</taxon>
        <taxon>Ensifera</taxon>
        <taxon>Gryllidea</taxon>
        <taxon>Grylloidea</taxon>
        <taxon>Gryllidae</taxon>
        <taxon>Gryllinae</taxon>
        <taxon>Gryllus</taxon>
    </lineage>
</organism>
<keyword evidence="6" id="KW-1185">Reference proteome</keyword>
<proteinExistence type="inferred from homology"/>
<dbReference type="PANTHER" id="PTHR13341:SF2">
    <property type="entry name" value="PROTEIN SEELE"/>
    <property type="match status" value="1"/>
</dbReference>
<protein>
    <recommendedName>
        <fullName evidence="4">DUF3456 domain-containing protein</fullName>
    </recommendedName>
</protein>
<feature type="compositionally biased region" description="Acidic residues" evidence="2">
    <location>
        <begin position="178"/>
        <end position="196"/>
    </location>
</feature>
<dbReference type="AlphaFoldDB" id="A0AAN9V5Y4"/>
<feature type="domain" description="DUF3456" evidence="4">
    <location>
        <begin position="29"/>
        <end position="174"/>
    </location>
</feature>
<reference evidence="5 6" key="1">
    <citation type="submission" date="2024-03" db="EMBL/GenBank/DDBJ databases">
        <title>The genome assembly and annotation of the cricket Gryllus longicercus Weissman &amp; Gray.</title>
        <authorList>
            <person name="Szrajer S."/>
            <person name="Gray D."/>
            <person name="Ylla G."/>
        </authorList>
    </citation>
    <scope>NUCLEOTIDE SEQUENCE [LARGE SCALE GENOMIC DNA]</scope>
    <source>
        <strain evidence="5">DAG 2021-001</strain>
        <tissue evidence="5">Whole body minus gut</tissue>
    </source>
</reference>
<gene>
    <name evidence="5" type="ORF">R5R35_003771</name>
</gene>
<dbReference type="EMBL" id="JAZDUA010000560">
    <property type="protein sequence ID" value="KAK7791117.1"/>
    <property type="molecule type" value="Genomic_DNA"/>
</dbReference>
<name>A0AAN9V5Y4_9ORTH</name>
<keyword evidence="3" id="KW-0732">Signal</keyword>
<dbReference type="InterPro" id="IPR042415">
    <property type="entry name" value="CNPY"/>
</dbReference>
<dbReference type="PANTHER" id="PTHR13341">
    <property type="entry name" value="MIR-INTERACTING SAPOSIN-LIKE PROTEIN"/>
    <property type="match status" value="1"/>
</dbReference>
<dbReference type="GO" id="GO:0005783">
    <property type="term" value="C:endoplasmic reticulum"/>
    <property type="evidence" value="ECO:0007669"/>
    <property type="project" value="TreeGrafter"/>
</dbReference>
<evidence type="ECO:0000256" key="1">
    <source>
        <dbReference type="ARBA" id="ARBA00007285"/>
    </source>
</evidence>
<evidence type="ECO:0000259" key="4">
    <source>
        <dbReference type="Pfam" id="PF11938"/>
    </source>
</evidence>
<comment type="caution">
    <text evidence="5">The sequence shown here is derived from an EMBL/GenBank/DDBJ whole genome shotgun (WGS) entry which is preliminary data.</text>
</comment>
<accession>A0AAN9V5Y4</accession>
<evidence type="ECO:0000313" key="6">
    <source>
        <dbReference type="Proteomes" id="UP001378592"/>
    </source>
</evidence>
<comment type="similarity">
    <text evidence="1">Belongs to the canopy family.</text>
</comment>
<sequence length="196" mass="22539">MQNLLVIGFSLLCLVSAYQDPKIDHREVRCLVCKAVVDEMDKAVEKVDPKRKVDIGGYRLDSYGNKEQKQVQYARSELHLTEVMEEVCNKMDDYVRGRFKSNNVLTLLKLIDDSGSMNPLMSEVDLIQDSDLNKSLKFYCEGIVEEFEEPILKLYADHAENMKTRLCVDSTNLCPSSTDEDNDTESDYFSEERDEL</sequence>
<feature type="signal peptide" evidence="3">
    <location>
        <begin position="1"/>
        <end position="17"/>
    </location>
</feature>
<evidence type="ECO:0000313" key="5">
    <source>
        <dbReference type="EMBL" id="KAK7791117.1"/>
    </source>
</evidence>
<dbReference type="InterPro" id="IPR021852">
    <property type="entry name" value="DUF3456"/>
</dbReference>
<dbReference type="Proteomes" id="UP001378592">
    <property type="component" value="Unassembled WGS sequence"/>
</dbReference>
<dbReference type="Pfam" id="PF11938">
    <property type="entry name" value="DUF3456"/>
    <property type="match status" value="1"/>
</dbReference>
<feature type="chain" id="PRO_5042847670" description="DUF3456 domain-containing protein" evidence="3">
    <location>
        <begin position="18"/>
        <end position="196"/>
    </location>
</feature>
<evidence type="ECO:0000256" key="2">
    <source>
        <dbReference type="SAM" id="MobiDB-lite"/>
    </source>
</evidence>
<feature type="region of interest" description="Disordered" evidence="2">
    <location>
        <begin position="173"/>
        <end position="196"/>
    </location>
</feature>
<evidence type="ECO:0000256" key="3">
    <source>
        <dbReference type="SAM" id="SignalP"/>
    </source>
</evidence>